<dbReference type="FunFam" id="3.40.50.970:FF:000012">
    <property type="entry name" value="Pyruvate:ferredoxin (Flavodoxin) oxidoreductase"/>
    <property type="match status" value="1"/>
</dbReference>
<dbReference type="STRING" id="1298851.TST_1001"/>
<accession>A0A0S3QTZ7</accession>
<dbReference type="PANTHER" id="PTHR32154:SF0">
    <property type="entry name" value="PYRUVATE-FLAVODOXIN OXIDOREDUCTASE-RELATED"/>
    <property type="match status" value="1"/>
</dbReference>
<protein>
    <submittedName>
        <fullName evidence="4">Pyruvate ferredoxin oxidoreductase, alpha subunit</fullName>
        <ecNumber evidence="4">1.2.7.1</ecNumber>
    </submittedName>
</protein>
<dbReference type="AlphaFoldDB" id="A0A0S3QTZ7"/>
<feature type="domain" description="Pyruvate:ferredoxin oxidoreductase core" evidence="3">
    <location>
        <begin position="257"/>
        <end position="356"/>
    </location>
</feature>
<dbReference type="SUPFAM" id="SSF52518">
    <property type="entry name" value="Thiamin diphosphate-binding fold (THDP-binding)"/>
    <property type="match status" value="1"/>
</dbReference>
<dbReference type="Gene3D" id="3.40.50.970">
    <property type="match status" value="1"/>
</dbReference>
<dbReference type="OrthoDB" id="9794954at2"/>
<dbReference type="GO" id="GO:0006979">
    <property type="term" value="P:response to oxidative stress"/>
    <property type="evidence" value="ECO:0007669"/>
    <property type="project" value="TreeGrafter"/>
</dbReference>
<proteinExistence type="predicted"/>
<sequence length="375" mass="42080">MKKLLTSAEAIAHALLLIKPEVISAYPITPQTPIIEKIAQYVEAGMLDAEFVRVESEISALAVVIGSVAQGIRAFTATSSQGLLYMHELLHWAAGGRLPIVMAVANRAVGAPWNIWCDQQDMMAQRDTGWMQIYASNATEAQDFTVISYRVSEEVFIPTMVGIDGFILSHTAEPVDVLDYKGVENFLPHLDFPLRLTHQEPFTLWPILEPALYHRQRNDLFKDMKKAIEVWERAFSDFAKLTGRKYYPVEEYGTDNAHTLFVCTGAIAETTKYVVKKLRERGEKVGLATVKLLRPLPVDHIRNLAVKAERLIVLDRAVSYGNEGILSQEIRAAISGAIPVYPCVVSMGGREIYPRDLEEIYTKTSRMNEGEVLWI</sequence>
<dbReference type="InterPro" id="IPR050722">
    <property type="entry name" value="Pyruvate:ferred/Flavod_OxRd"/>
</dbReference>
<keyword evidence="1 4" id="KW-0560">Oxidoreductase</keyword>
<dbReference type="PANTHER" id="PTHR32154">
    <property type="entry name" value="PYRUVATE-FLAVODOXIN OXIDOREDUCTASE-RELATED"/>
    <property type="match status" value="1"/>
</dbReference>
<dbReference type="KEGG" id="ttk:TST_1001"/>
<evidence type="ECO:0000259" key="3">
    <source>
        <dbReference type="Pfam" id="PF17147"/>
    </source>
</evidence>
<dbReference type="Pfam" id="PF01855">
    <property type="entry name" value="POR_N"/>
    <property type="match status" value="1"/>
</dbReference>
<evidence type="ECO:0000313" key="5">
    <source>
        <dbReference type="Proteomes" id="UP000063234"/>
    </source>
</evidence>
<evidence type="ECO:0000256" key="1">
    <source>
        <dbReference type="ARBA" id="ARBA00023002"/>
    </source>
</evidence>
<dbReference type="SUPFAM" id="SSF52922">
    <property type="entry name" value="TK C-terminal domain-like"/>
    <property type="match status" value="1"/>
</dbReference>
<dbReference type="InterPro" id="IPR033412">
    <property type="entry name" value="PFOR_II"/>
</dbReference>
<organism evidence="4 5">
    <name type="scientific">Thermosulfidibacter takaii (strain DSM 17441 / JCM 13301 / NBRC 103674 / ABI70S6)</name>
    <dbReference type="NCBI Taxonomy" id="1298851"/>
    <lineage>
        <taxon>Bacteria</taxon>
        <taxon>Pseudomonadati</taxon>
        <taxon>Thermosulfidibacterota</taxon>
        <taxon>Thermosulfidibacteria</taxon>
        <taxon>Thermosulfidibacterales</taxon>
        <taxon>Thermosulfidibacteraceae</taxon>
    </lineage>
</organism>
<reference evidence="5" key="1">
    <citation type="journal article" date="2018" name="Science">
        <title>A primordial and reversible TCA cycle in a facultatively chemolithoautotrophic thermophile.</title>
        <authorList>
            <person name="Nunoura T."/>
            <person name="Chikaraishi Y."/>
            <person name="Izaki R."/>
            <person name="Suwa T."/>
            <person name="Sato T."/>
            <person name="Harada T."/>
            <person name="Mori K."/>
            <person name="Kato Y."/>
            <person name="Miyazaki M."/>
            <person name="Shimamura S."/>
            <person name="Yanagawa K."/>
            <person name="Shuto A."/>
            <person name="Ohkouchi N."/>
            <person name="Fujita N."/>
            <person name="Takaki Y."/>
            <person name="Atomi H."/>
            <person name="Takai K."/>
        </authorList>
    </citation>
    <scope>NUCLEOTIDE SEQUENCE [LARGE SCALE GENOMIC DNA]</scope>
    <source>
        <strain evidence="5">DSM 17441 / JCM 13301 / NBRC 103674 / ABI70S6</strain>
    </source>
</reference>
<dbReference type="GO" id="GO:0019164">
    <property type="term" value="F:pyruvate synthase activity"/>
    <property type="evidence" value="ECO:0007669"/>
    <property type="project" value="UniProtKB-EC"/>
</dbReference>
<name>A0A0S3QTZ7_THET7</name>
<dbReference type="PATRIC" id="fig|1298851.3.peg.1044"/>
<dbReference type="Gene3D" id="3.40.50.920">
    <property type="match status" value="1"/>
</dbReference>
<dbReference type="EC" id="1.2.7.1" evidence="4"/>
<dbReference type="EMBL" id="AP013035">
    <property type="protein sequence ID" value="BAT71795.1"/>
    <property type="molecule type" value="Genomic_DNA"/>
</dbReference>
<dbReference type="RefSeq" id="WP_068549793.1">
    <property type="nucleotide sequence ID" value="NZ_AP013035.1"/>
</dbReference>
<dbReference type="InterPro" id="IPR029061">
    <property type="entry name" value="THDP-binding"/>
</dbReference>
<dbReference type="Pfam" id="PF17147">
    <property type="entry name" value="PFOR_II"/>
    <property type="match status" value="1"/>
</dbReference>
<evidence type="ECO:0000259" key="2">
    <source>
        <dbReference type="Pfam" id="PF01855"/>
    </source>
</evidence>
<dbReference type="CDD" id="cd07034">
    <property type="entry name" value="TPP_PYR_PFOR_IOR-alpha_like"/>
    <property type="match status" value="1"/>
</dbReference>
<keyword evidence="4" id="KW-0670">Pyruvate</keyword>
<dbReference type="Proteomes" id="UP000063234">
    <property type="component" value="Chromosome"/>
</dbReference>
<keyword evidence="5" id="KW-1185">Reference proteome</keyword>
<evidence type="ECO:0000313" key="4">
    <source>
        <dbReference type="EMBL" id="BAT71795.1"/>
    </source>
</evidence>
<gene>
    <name evidence="4" type="ORF">TST_1001</name>
</gene>
<dbReference type="InterPro" id="IPR002880">
    <property type="entry name" value="Pyrv_Fd/Flavodoxin_OxRdtase_N"/>
</dbReference>
<feature type="domain" description="Pyruvate flavodoxin/ferredoxin oxidoreductase pyrimidine binding" evidence="2">
    <location>
        <begin position="14"/>
        <end position="231"/>
    </location>
</feature>
<dbReference type="InterPro" id="IPR009014">
    <property type="entry name" value="Transketo_C/PFOR_II"/>
</dbReference>